<dbReference type="EC" id="2.4.1.-" evidence="10"/>
<dbReference type="GO" id="GO:0042281">
    <property type="term" value="F:dolichyl pyrophosphate Man9GlcNAc2 alpha-1,3-glucosyltransferase activity"/>
    <property type="evidence" value="ECO:0007669"/>
    <property type="project" value="TreeGrafter"/>
</dbReference>
<comment type="caution">
    <text evidence="13">The sequence shown here is derived from an EMBL/GenBank/DDBJ whole genome shotgun (WGS) entry which is preliminary data.</text>
</comment>
<keyword evidence="4 10" id="KW-0328">Glycosyltransferase</keyword>
<evidence type="ECO:0000256" key="4">
    <source>
        <dbReference type="ARBA" id="ARBA00022676"/>
    </source>
</evidence>
<dbReference type="UniPathway" id="UPA00378"/>
<comment type="pathway">
    <text evidence="2 10">Protein modification; protein glycosylation.</text>
</comment>
<reference evidence="13 14" key="1">
    <citation type="journal article" date="2018" name="Cell">
        <title>The Chara Genome: Secondary Complexity and Implications for Plant Terrestrialization.</title>
        <authorList>
            <person name="Nishiyama T."/>
            <person name="Sakayama H."/>
            <person name="Vries J.D."/>
            <person name="Buschmann H."/>
            <person name="Saint-Marcoux D."/>
            <person name="Ullrich K.K."/>
            <person name="Haas F.B."/>
            <person name="Vanderstraeten L."/>
            <person name="Becker D."/>
            <person name="Lang D."/>
            <person name="Vosolsobe S."/>
            <person name="Rombauts S."/>
            <person name="Wilhelmsson P.K.I."/>
            <person name="Janitza P."/>
            <person name="Kern R."/>
            <person name="Heyl A."/>
            <person name="Rumpler F."/>
            <person name="Villalobos L.I.A.C."/>
            <person name="Clay J.M."/>
            <person name="Skokan R."/>
            <person name="Toyoda A."/>
            <person name="Suzuki Y."/>
            <person name="Kagoshima H."/>
            <person name="Schijlen E."/>
            <person name="Tajeshwar N."/>
            <person name="Catarino B."/>
            <person name="Hetherington A.J."/>
            <person name="Saltykova A."/>
            <person name="Bonnot C."/>
            <person name="Breuninger H."/>
            <person name="Symeonidi A."/>
            <person name="Radhakrishnan G.V."/>
            <person name="Van Nieuwerburgh F."/>
            <person name="Deforce D."/>
            <person name="Chang C."/>
            <person name="Karol K.G."/>
            <person name="Hedrich R."/>
            <person name="Ulvskov P."/>
            <person name="Glockner G."/>
            <person name="Delwiche C.F."/>
            <person name="Petrasek J."/>
            <person name="Van de Peer Y."/>
            <person name="Friml J."/>
            <person name="Beilby M."/>
            <person name="Dolan L."/>
            <person name="Kohara Y."/>
            <person name="Sugano S."/>
            <person name="Fujiyama A."/>
            <person name="Delaux P.-M."/>
            <person name="Quint M."/>
            <person name="TheiBen G."/>
            <person name="Hagemann M."/>
            <person name="Harholt J."/>
            <person name="Dunand C."/>
            <person name="Zachgo S."/>
            <person name="Langdale J."/>
            <person name="Maumus F."/>
            <person name="Straeten D.V.D."/>
            <person name="Gould S.B."/>
            <person name="Rensing S.A."/>
        </authorList>
    </citation>
    <scope>NUCLEOTIDE SEQUENCE [LARGE SCALE GENOMIC DNA]</scope>
    <source>
        <strain evidence="13 14">S276</strain>
    </source>
</reference>
<dbReference type="AlphaFoldDB" id="A0A388LF80"/>
<feature type="transmembrane region" description="Helical" evidence="10">
    <location>
        <begin position="451"/>
        <end position="471"/>
    </location>
</feature>
<feature type="transmembrane region" description="Helical" evidence="10">
    <location>
        <begin position="363"/>
        <end position="380"/>
    </location>
</feature>
<feature type="transmembrane region" description="Helical" evidence="10">
    <location>
        <begin position="227"/>
        <end position="248"/>
    </location>
</feature>
<dbReference type="Pfam" id="PF03155">
    <property type="entry name" value="Alg6_Alg8"/>
    <property type="match status" value="1"/>
</dbReference>
<feature type="transmembrane region" description="Helical" evidence="10">
    <location>
        <begin position="173"/>
        <end position="199"/>
    </location>
</feature>
<evidence type="ECO:0000256" key="9">
    <source>
        <dbReference type="ARBA" id="ARBA00023136"/>
    </source>
</evidence>
<evidence type="ECO:0000256" key="5">
    <source>
        <dbReference type="ARBA" id="ARBA00022679"/>
    </source>
</evidence>
<comment type="similarity">
    <text evidence="3 10">Belongs to the ALG6/ALG8 glucosyltransferase family.</text>
</comment>
<accession>A0A388LF80</accession>
<evidence type="ECO:0000256" key="12">
    <source>
        <dbReference type="SAM" id="SignalP"/>
    </source>
</evidence>
<keyword evidence="14" id="KW-1185">Reference proteome</keyword>
<keyword evidence="6 10" id="KW-0812">Transmembrane</keyword>
<dbReference type="InterPro" id="IPR004856">
    <property type="entry name" value="Glyco_trans_ALG6/ALG8"/>
</dbReference>
<evidence type="ECO:0000256" key="6">
    <source>
        <dbReference type="ARBA" id="ARBA00022692"/>
    </source>
</evidence>
<evidence type="ECO:0000256" key="7">
    <source>
        <dbReference type="ARBA" id="ARBA00022824"/>
    </source>
</evidence>
<keyword evidence="12" id="KW-0732">Signal</keyword>
<dbReference type="Proteomes" id="UP000265515">
    <property type="component" value="Unassembled WGS sequence"/>
</dbReference>
<feature type="transmembrane region" description="Helical" evidence="10">
    <location>
        <begin position="324"/>
        <end position="343"/>
    </location>
</feature>
<protein>
    <recommendedName>
        <fullName evidence="10">Alpha-1,3-glucosyltransferase</fullName>
        <ecNumber evidence="10">2.4.1.-</ecNumber>
    </recommendedName>
</protein>
<gene>
    <name evidence="13" type="ORF">CBR_g31513</name>
</gene>
<proteinExistence type="inferred from homology"/>
<feature type="transmembrane region" description="Helical" evidence="10">
    <location>
        <begin position="112"/>
        <end position="137"/>
    </location>
</feature>
<evidence type="ECO:0000256" key="10">
    <source>
        <dbReference type="RuleBase" id="RU363110"/>
    </source>
</evidence>
<feature type="chain" id="PRO_5017266718" description="Alpha-1,3-glucosyltransferase" evidence="12">
    <location>
        <begin position="24"/>
        <end position="550"/>
    </location>
</feature>
<feature type="signal peptide" evidence="12">
    <location>
        <begin position="1"/>
        <end position="23"/>
    </location>
</feature>
<feature type="transmembrane region" description="Helical" evidence="10">
    <location>
        <begin position="291"/>
        <end position="312"/>
    </location>
</feature>
<feature type="compositionally biased region" description="Polar residues" evidence="11">
    <location>
        <begin position="529"/>
        <end position="542"/>
    </location>
</feature>
<organism evidence="13 14">
    <name type="scientific">Chara braunii</name>
    <name type="common">Braun's stonewort</name>
    <dbReference type="NCBI Taxonomy" id="69332"/>
    <lineage>
        <taxon>Eukaryota</taxon>
        <taxon>Viridiplantae</taxon>
        <taxon>Streptophyta</taxon>
        <taxon>Charophyceae</taxon>
        <taxon>Charales</taxon>
        <taxon>Characeae</taxon>
        <taxon>Chara</taxon>
    </lineage>
</organism>
<dbReference type="GO" id="GO:0005789">
    <property type="term" value="C:endoplasmic reticulum membrane"/>
    <property type="evidence" value="ECO:0007669"/>
    <property type="project" value="UniProtKB-SubCell"/>
</dbReference>
<dbReference type="OrthoDB" id="4983at2759"/>
<keyword evidence="8 10" id="KW-1133">Transmembrane helix</keyword>
<feature type="region of interest" description="Disordered" evidence="11">
    <location>
        <begin position="524"/>
        <end position="550"/>
    </location>
</feature>
<dbReference type="PANTHER" id="PTHR12413">
    <property type="entry name" value="DOLICHYL GLYCOSYLTRANSFERASE"/>
    <property type="match status" value="1"/>
</dbReference>
<comment type="subcellular location">
    <subcellularLocation>
        <location evidence="1 10">Endoplasmic reticulum membrane</location>
        <topology evidence="1 10">Multi-pass membrane protein</topology>
    </subcellularLocation>
</comment>
<name>A0A388LF80_CHABU</name>
<keyword evidence="5 10" id="KW-0808">Transferase</keyword>
<evidence type="ECO:0000256" key="11">
    <source>
        <dbReference type="SAM" id="MobiDB-lite"/>
    </source>
</evidence>
<evidence type="ECO:0000313" key="14">
    <source>
        <dbReference type="Proteomes" id="UP000265515"/>
    </source>
</evidence>
<dbReference type="EMBL" id="BFEA01000361">
    <property type="protein sequence ID" value="GBG80956.1"/>
    <property type="molecule type" value="Genomic_DNA"/>
</dbReference>
<dbReference type="STRING" id="69332.A0A388LF80"/>
<evidence type="ECO:0000313" key="13">
    <source>
        <dbReference type="EMBL" id="GBG80956.1"/>
    </source>
</evidence>
<keyword evidence="7 10" id="KW-0256">Endoplasmic reticulum</keyword>
<dbReference type="OMA" id="FQVPPMH"/>
<evidence type="ECO:0000256" key="2">
    <source>
        <dbReference type="ARBA" id="ARBA00004922"/>
    </source>
</evidence>
<evidence type="ECO:0000256" key="3">
    <source>
        <dbReference type="ARBA" id="ARBA00008715"/>
    </source>
</evidence>
<keyword evidence="9 10" id="KW-0472">Membrane</keyword>
<evidence type="ECO:0000256" key="8">
    <source>
        <dbReference type="ARBA" id="ARBA00022989"/>
    </source>
</evidence>
<feature type="transmembrane region" description="Helical" evidence="10">
    <location>
        <begin position="483"/>
        <end position="503"/>
    </location>
</feature>
<dbReference type="PANTHER" id="PTHR12413:SF1">
    <property type="entry name" value="DOLICHYL PYROPHOSPHATE MAN9GLCNAC2 ALPHA-1,3-GLUCOSYLTRANSFERASE"/>
    <property type="match status" value="1"/>
</dbReference>
<evidence type="ECO:0000256" key="1">
    <source>
        <dbReference type="ARBA" id="ARBA00004477"/>
    </source>
</evidence>
<sequence length="550" mass="61566">MGEPAPNMCLVLAFCLLVRFLVGLHPYSGQNTPPKYGDYEAQRHWMEITLHTPIKEWYTNSSTNDLSHWGLDYPPLTAYQSWVHGKVIAYFDPRALDLVSSRGYESAKSKLLLRWSVVASDILIFFPAVVAFVSVYYRHRSKKERLWAIAMALLQPALLLIDHGHFQYNCISLGFSVMAAALIVCGREVWGSVCFCLALNHKQMSLYFAPAFFGHLLGRCLSRDRPVLEVIKLGLAVVGTFGICWAPFLTSKELSLQVLSRLAPFSRGLYEDHVANFWCTSSLLIKWKTLFVIPALARLCAITTILAVLPSMLQQILFPSKRGLVYAMLNSSLGFFFFSFQVHEKSILLPLLPASLLALEHPAMFRWLAAMAAFSMYPLLRRDGLSLAYFATLTLFLSLSTKPASPPASSASPTSSSSTSSSWNLCSLKSSLRSWKLVFHFLVASATRVEAWLSTLSVCGAILLHLSAAWIPAPQRYPYIHQALMTAYAFLHFVFIALFSNFVQCLEPADDGGGRRECAEKVERVEPRYSQQPGKQQATSRANPHKGKRE</sequence>
<dbReference type="Gramene" id="GBG80956">
    <property type="protein sequence ID" value="GBG80956"/>
    <property type="gene ID" value="CBR_g31513"/>
</dbReference>
<feature type="transmembrane region" description="Helical" evidence="10">
    <location>
        <begin position="144"/>
        <end position="161"/>
    </location>
</feature>